<dbReference type="AlphaFoldDB" id="A0A7Z8D060"/>
<sequence>MKKSIVFFTSTLTLLSVFSSATVFATEDEERVDRSIGELTFKKKDSITNPTDPEENSESEQEEYIPQPPKQGIPGELTIVYATDLKFPTVEVSGNNATYHALLAEAKLVNKETKVERIEKRANYVEINDGRGSNAGWTLMATQNGQFATENGKPLEHASLSFSNIGFNSKNLLENGSTTPLKGGITTRLDPTGENSTLIASAADGQGMGSWHILFGQRDLTNPEDLQAGTAGEAVSLFVPGTSAKVLETYRTSITWTIAAAP</sequence>
<feature type="chain" id="PRO_5031257488" description="WxL domain-containing protein" evidence="2">
    <location>
        <begin position="26"/>
        <end position="262"/>
    </location>
</feature>
<dbReference type="Proteomes" id="UP000297938">
    <property type="component" value="Unassembled WGS sequence"/>
</dbReference>
<evidence type="ECO:0000313" key="5">
    <source>
        <dbReference type="Proteomes" id="UP000297938"/>
    </source>
</evidence>
<comment type="caution">
    <text evidence="4">The sequence shown here is derived from an EMBL/GenBank/DDBJ whole genome shotgun (WGS) entry which is preliminary data.</text>
</comment>
<name>A0A7Z8D060_CARDV</name>
<protein>
    <recommendedName>
        <fullName evidence="3">WxL domain-containing protein</fullName>
    </recommendedName>
</protein>
<dbReference type="RefSeq" id="WP_135025796.1">
    <property type="nucleotide sequence ID" value="NZ_JBFUWK010000004.1"/>
</dbReference>
<reference evidence="4 5" key="1">
    <citation type="journal article" date="2018" name="Int. J. Food Microbiol.">
        <title>Growth of Carnobacterium spp. isolated from chilled vacuum-packaged meat under relevant acidic conditions.</title>
        <authorList>
            <person name="Zhang P."/>
            <person name="Badoni M."/>
            <person name="Ganzle M."/>
            <person name="Yang X."/>
        </authorList>
    </citation>
    <scope>NUCLEOTIDE SEQUENCE [LARGE SCALE GENOMIC DNA]</scope>
    <source>
        <strain evidence="4 5">B2</strain>
    </source>
</reference>
<proteinExistence type="predicted"/>
<feature type="signal peptide" evidence="2">
    <location>
        <begin position="1"/>
        <end position="25"/>
    </location>
</feature>
<feature type="region of interest" description="Disordered" evidence="1">
    <location>
        <begin position="43"/>
        <end position="71"/>
    </location>
</feature>
<feature type="domain" description="WxL" evidence="3">
    <location>
        <begin position="34"/>
        <end position="262"/>
    </location>
</feature>
<organism evidence="4 5">
    <name type="scientific">Carnobacterium divergens</name>
    <name type="common">Lactobacillus divergens</name>
    <dbReference type="NCBI Taxonomy" id="2748"/>
    <lineage>
        <taxon>Bacteria</taxon>
        <taxon>Bacillati</taxon>
        <taxon>Bacillota</taxon>
        <taxon>Bacilli</taxon>
        <taxon>Lactobacillales</taxon>
        <taxon>Carnobacteriaceae</taxon>
        <taxon>Carnobacterium</taxon>
    </lineage>
</organism>
<evidence type="ECO:0000313" key="4">
    <source>
        <dbReference type="EMBL" id="TFJ28774.1"/>
    </source>
</evidence>
<dbReference type="InterPro" id="IPR027994">
    <property type="entry name" value="WxL_dom"/>
</dbReference>
<gene>
    <name evidence="4" type="ORF">CKN69_04370</name>
</gene>
<evidence type="ECO:0000259" key="3">
    <source>
        <dbReference type="Pfam" id="PF13731"/>
    </source>
</evidence>
<dbReference type="EMBL" id="NRPP01000007">
    <property type="protein sequence ID" value="TFJ28774.1"/>
    <property type="molecule type" value="Genomic_DNA"/>
</dbReference>
<feature type="compositionally biased region" description="Acidic residues" evidence="1">
    <location>
        <begin position="52"/>
        <end position="63"/>
    </location>
</feature>
<dbReference type="Pfam" id="PF13731">
    <property type="entry name" value="WxL"/>
    <property type="match status" value="1"/>
</dbReference>
<accession>A0A7Z8D060</accession>
<evidence type="ECO:0000256" key="1">
    <source>
        <dbReference type="SAM" id="MobiDB-lite"/>
    </source>
</evidence>
<evidence type="ECO:0000256" key="2">
    <source>
        <dbReference type="SAM" id="SignalP"/>
    </source>
</evidence>
<keyword evidence="2" id="KW-0732">Signal</keyword>